<dbReference type="InterPro" id="IPR021458">
    <property type="entry name" value="Rv0495c"/>
</dbReference>
<organism evidence="1">
    <name type="scientific">bioreactor metagenome</name>
    <dbReference type="NCBI Taxonomy" id="1076179"/>
    <lineage>
        <taxon>unclassified sequences</taxon>
        <taxon>metagenomes</taxon>
        <taxon>ecological metagenomes</taxon>
    </lineage>
</organism>
<protein>
    <recommendedName>
        <fullName evidence="2">DUF3109 domain-containing protein</fullName>
    </recommendedName>
</protein>
<sequence length="192" mass="22133">MIIENVVVSDELKDVFFRCPLDLCHGDCCVEGDAGAPLTEEEISIIEDLTETVLPLMDEDGKKVMNELGSFDYDMSGKMVTPLKPNEECIYLIWENGHTVCVFEKLFNEGEIDFQKPISCHLYPIRVVEDGAFEKLLLHRWRICESAYVVGHKEGVRLLDFVKVPLIRKYGVQWYNRLMIKCGFDPHKTEQK</sequence>
<dbReference type="Pfam" id="PF11307">
    <property type="entry name" value="DUF3109"/>
    <property type="match status" value="1"/>
</dbReference>
<evidence type="ECO:0000313" key="1">
    <source>
        <dbReference type="EMBL" id="MPM38480.1"/>
    </source>
</evidence>
<dbReference type="EMBL" id="VSSQ01008301">
    <property type="protein sequence ID" value="MPM38480.1"/>
    <property type="molecule type" value="Genomic_DNA"/>
</dbReference>
<evidence type="ECO:0008006" key="2">
    <source>
        <dbReference type="Google" id="ProtNLM"/>
    </source>
</evidence>
<proteinExistence type="predicted"/>
<reference evidence="1" key="1">
    <citation type="submission" date="2019-08" db="EMBL/GenBank/DDBJ databases">
        <authorList>
            <person name="Kucharzyk K."/>
            <person name="Murdoch R.W."/>
            <person name="Higgins S."/>
            <person name="Loffler F."/>
        </authorList>
    </citation>
    <scope>NUCLEOTIDE SEQUENCE</scope>
</reference>
<gene>
    <name evidence="1" type="ORF">SDC9_85109</name>
</gene>
<comment type="caution">
    <text evidence="1">The sequence shown here is derived from an EMBL/GenBank/DDBJ whole genome shotgun (WGS) entry which is preliminary data.</text>
</comment>
<dbReference type="AlphaFoldDB" id="A0A644ZC60"/>
<name>A0A644ZC60_9ZZZZ</name>
<accession>A0A644ZC60</accession>